<feature type="transmembrane region" description="Helical" evidence="2">
    <location>
        <begin position="382"/>
        <end position="401"/>
    </location>
</feature>
<reference evidence="4 5" key="1">
    <citation type="submission" date="2018-11" db="EMBL/GenBank/DDBJ databases">
        <title>Genome sequence of Saitozyma podzolica DSM 27192.</title>
        <authorList>
            <person name="Aliyu H."/>
            <person name="Gorte O."/>
            <person name="Ochsenreither K."/>
        </authorList>
    </citation>
    <scope>NUCLEOTIDE SEQUENCE [LARGE SCALE GENOMIC DNA]</scope>
    <source>
        <strain evidence="4 5">DSM 27192</strain>
    </source>
</reference>
<keyword evidence="5" id="KW-1185">Reference proteome</keyword>
<keyword evidence="2" id="KW-0812">Transmembrane</keyword>
<dbReference type="SUPFAM" id="SSF51735">
    <property type="entry name" value="NAD(P)-binding Rossmann-fold domains"/>
    <property type="match status" value="1"/>
</dbReference>
<name>A0A427YK64_9TREE</name>
<dbReference type="Pfam" id="PF03435">
    <property type="entry name" value="Sacchrp_dh_NADP"/>
    <property type="match status" value="1"/>
</dbReference>
<dbReference type="OrthoDB" id="10268090at2759"/>
<dbReference type="GO" id="GO:0005811">
    <property type="term" value="C:lipid droplet"/>
    <property type="evidence" value="ECO:0007669"/>
    <property type="project" value="TreeGrafter"/>
</dbReference>
<dbReference type="Proteomes" id="UP000279259">
    <property type="component" value="Unassembled WGS sequence"/>
</dbReference>
<keyword evidence="2" id="KW-0472">Membrane</keyword>
<organism evidence="4 5">
    <name type="scientific">Saitozyma podzolica</name>
    <dbReference type="NCBI Taxonomy" id="1890683"/>
    <lineage>
        <taxon>Eukaryota</taxon>
        <taxon>Fungi</taxon>
        <taxon>Dikarya</taxon>
        <taxon>Basidiomycota</taxon>
        <taxon>Agaricomycotina</taxon>
        <taxon>Tremellomycetes</taxon>
        <taxon>Tremellales</taxon>
        <taxon>Trimorphomycetaceae</taxon>
        <taxon>Saitozyma</taxon>
    </lineage>
</organism>
<sequence>MPPTTRSHGSRPKPTLLICGATSFTARVLLTYLDTHPDSHSFEFILVGRNASKLDEANSALRTKRETLVVRLEDEGEVERMVQRGDVVLNLAGPFRWYHAETIIRQCAQQGKHYVDVCGEGAWLAKHILPNYDFTASKTGAVIVPSCGFDSVPSDLTLYLAHKTLRSWLPGASISSSISFFDIRNASFSGGSLASMLSIADLPREQTRVGEYGLTWRLRSSSIWTVRALRFLAPVYTYTVSPLPLTSPQSANALALALTHDALLASCDTPLTLSSAPLCPPKRPSTPARFVWTLTSPGLGQTLYGAFFVMWPFNRIIVRRTQYLSRCLEARLPSGDLTTADEVPLESIPVPTQGKGTTGIHSPEPVYGEEIEYAETWQKGSYLSALLFSLAQVVFFGVFFGSRVLRKIILHFLPQQGSGAPLEQMEKGWYRVTNISRSDSPAVEIKTTFEGQGDPGYINTCYRDIIPSRDSCCQTSFYTSFTSSSHERAQRPTARLNPGRSSLAIANPPADLLAESALSLVLPPPEGTSLPPLAKRGGMLTPATAMGSVLVERLQRTGKVHIHSEILTPPEDKKRV</sequence>
<protein>
    <recommendedName>
        <fullName evidence="3">Saccharopine dehydrogenase NADP binding domain-containing protein</fullName>
    </recommendedName>
</protein>
<dbReference type="EMBL" id="RSCD01000008">
    <property type="protein sequence ID" value="RSH91460.1"/>
    <property type="molecule type" value="Genomic_DNA"/>
</dbReference>
<evidence type="ECO:0000313" key="5">
    <source>
        <dbReference type="Proteomes" id="UP000279259"/>
    </source>
</evidence>
<feature type="domain" description="Saccharopine dehydrogenase NADP binding" evidence="3">
    <location>
        <begin position="17"/>
        <end position="119"/>
    </location>
</feature>
<dbReference type="GO" id="GO:0005886">
    <property type="term" value="C:plasma membrane"/>
    <property type="evidence" value="ECO:0007669"/>
    <property type="project" value="TreeGrafter"/>
</dbReference>
<evidence type="ECO:0000256" key="1">
    <source>
        <dbReference type="ARBA" id="ARBA00038048"/>
    </source>
</evidence>
<evidence type="ECO:0000313" key="4">
    <source>
        <dbReference type="EMBL" id="RSH91460.1"/>
    </source>
</evidence>
<accession>A0A427YK64</accession>
<proteinExistence type="inferred from homology"/>
<dbReference type="GO" id="GO:0009247">
    <property type="term" value="P:glycolipid biosynthetic process"/>
    <property type="evidence" value="ECO:0007669"/>
    <property type="project" value="TreeGrafter"/>
</dbReference>
<dbReference type="PANTHER" id="PTHR12286:SF5">
    <property type="entry name" value="SACCHAROPINE DEHYDROGENASE-LIKE OXIDOREDUCTASE"/>
    <property type="match status" value="1"/>
</dbReference>
<comment type="caution">
    <text evidence="4">The sequence shown here is derived from an EMBL/GenBank/DDBJ whole genome shotgun (WGS) entry which is preliminary data.</text>
</comment>
<dbReference type="Gene3D" id="3.40.50.720">
    <property type="entry name" value="NAD(P)-binding Rossmann-like Domain"/>
    <property type="match status" value="1"/>
</dbReference>
<dbReference type="InterPro" id="IPR005097">
    <property type="entry name" value="Sacchrp_dh_NADP-bd"/>
</dbReference>
<evidence type="ECO:0000256" key="2">
    <source>
        <dbReference type="SAM" id="Phobius"/>
    </source>
</evidence>
<comment type="similarity">
    <text evidence="1">Belongs to the saccharopine dehydrogenase family.</text>
</comment>
<dbReference type="GO" id="GO:0005739">
    <property type="term" value="C:mitochondrion"/>
    <property type="evidence" value="ECO:0007669"/>
    <property type="project" value="TreeGrafter"/>
</dbReference>
<dbReference type="PANTHER" id="PTHR12286">
    <property type="entry name" value="SACCHAROPINE DEHYDROGENASE-LIKE OXIDOREDUCTASE"/>
    <property type="match status" value="1"/>
</dbReference>
<dbReference type="InterPro" id="IPR036291">
    <property type="entry name" value="NAD(P)-bd_dom_sf"/>
</dbReference>
<evidence type="ECO:0000259" key="3">
    <source>
        <dbReference type="Pfam" id="PF03435"/>
    </source>
</evidence>
<gene>
    <name evidence="4" type="ORF">EHS25_009759</name>
</gene>
<keyword evidence="2" id="KW-1133">Transmembrane helix</keyword>
<dbReference type="InterPro" id="IPR051276">
    <property type="entry name" value="Saccharopine_DH-like_oxidrdct"/>
</dbReference>
<dbReference type="AlphaFoldDB" id="A0A427YK64"/>